<evidence type="ECO:0000256" key="1">
    <source>
        <dbReference type="ARBA" id="ARBA00023239"/>
    </source>
</evidence>
<dbReference type="KEGG" id="cfon:HZU75_02510"/>
<dbReference type="EMBL" id="CP058952">
    <property type="protein sequence ID" value="QLI80502.1"/>
    <property type="molecule type" value="Genomic_DNA"/>
</dbReference>
<gene>
    <name evidence="3" type="ORF">HZU75_02510</name>
</gene>
<dbReference type="RefSeq" id="WP_180307642.1">
    <property type="nucleotide sequence ID" value="NZ_CP058952.1"/>
</dbReference>
<name>A0A7D5Z4K2_9NEIS</name>
<dbReference type="Proteomes" id="UP000510822">
    <property type="component" value="Chromosome"/>
</dbReference>
<reference evidence="3 4" key="1">
    <citation type="journal article" date="2016" name="Int. J. Syst. Evol. Microbiol.">
        <title>Chitinibacter fontanus sp. nov., isolated from a spring.</title>
        <authorList>
            <person name="Sheu S.Y."/>
            <person name="Li Y.S."/>
            <person name="Young C.C."/>
            <person name="Chen W.M."/>
        </authorList>
    </citation>
    <scope>NUCLEOTIDE SEQUENCE [LARGE SCALE GENOMIC DNA]</scope>
    <source>
        <strain evidence="3 4">STM-7</strain>
    </source>
</reference>
<evidence type="ECO:0000313" key="3">
    <source>
        <dbReference type="EMBL" id="QLI80502.1"/>
    </source>
</evidence>
<evidence type="ECO:0000259" key="2">
    <source>
        <dbReference type="Pfam" id="PF01575"/>
    </source>
</evidence>
<dbReference type="GO" id="GO:0006633">
    <property type="term" value="P:fatty acid biosynthetic process"/>
    <property type="evidence" value="ECO:0007669"/>
    <property type="project" value="InterPro"/>
</dbReference>
<dbReference type="Pfam" id="PF01575">
    <property type="entry name" value="MaoC_dehydratas"/>
    <property type="match status" value="1"/>
</dbReference>
<dbReference type="InterPro" id="IPR002539">
    <property type="entry name" value="MaoC-like_dom"/>
</dbReference>
<dbReference type="SUPFAM" id="SSF54637">
    <property type="entry name" value="Thioesterase/thiol ester dehydrase-isomerase"/>
    <property type="match status" value="1"/>
</dbReference>
<proteinExistence type="predicted"/>
<keyword evidence="4" id="KW-1185">Reference proteome</keyword>
<accession>A0A7D5Z4K2</accession>
<dbReference type="AlphaFoldDB" id="A0A7D5Z4K2"/>
<dbReference type="PANTHER" id="PTHR43437">
    <property type="entry name" value="HYDROXYACYL-THIOESTER DEHYDRATASE TYPE 2, MITOCHONDRIAL-RELATED"/>
    <property type="match status" value="1"/>
</dbReference>
<dbReference type="InterPro" id="IPR050965">
    <property type="entry name" value="UPF0336/Enoyl-CoA_hydratase"/>
</dbReference>
<dbReference type="Gene3D" id="3.10.129.10">
    <property type="entry name" value="Hotdog Thioesterase"/>
    <property type="match status" value="1"/>
</dbReference>
<dbReference type="GO" id="GO:0019171">
    <property type="term" value="F:(3R)-hydroxyacyl-[acyl-carrier-protein] dehydratase activity"/>
    <property type="evidence" value="ECO:0007669"/>
    <property type="project" value="TreeGrafter"/>
</dbReference>
<dbReference type="PRINTS" id="PR01483">
    <property type="entry name" value="FASYNTHASE"/>
</dbReference>
<dbReference type="InterPro" id="IPR029069">
    <property type="entry name" value="HotDog_dom_sf"/>
</dbReference>
<dbReference type="GO" id="GO:0005835">
    <property type="term" value="C:fatty acid synthase complex"/>
    <property type="evidence" value="ECO:0007669"/>
    <property type="project" value="InterPro"/>
</dbReference>
<keyword evidence="1" id="KW-0456">Lyase</keyword>
<dbReference type="FunFam" id="3.10.129.10:FF:000042">
    <property type="entry name" value="MaoC domain protein dehydratase"/>
    <property type="match status" value="1"/>
</dbReference>
<dbReference type="InterPro" id="IPR003965">
    <property type="entry name" value="Fatty_acid_synthase"/>
</dbReference>
<feature type="domain" description="MaoC-like" evidence="2">
    <location>
        <begin position="26"/>
        <end position="113"/>
    </location>
</feature>
<organism evidence="3 4">
    <name type="scientific">Chitinibacter fontanus</name>
    <dbReference type="NCBI Taxonomy" id="1737446"/>
    <lineage>
        <taxon>Bacteria</taxon>
        <taxon>Pseudomonadati</taxon>
        <taxon>Pseudomonadota</taxon>
        <taxon>Betaproteobacteria</taxon>
        <taxon>Neisseriales</taxon>
        <taxon>Chitinibacteraceae</taxon>
        <taxon>Chitinibacter</taxon>
    </lineage>
</organism>
<protein>
    <submittedName>
        <fullName evidence="3">MaoC family dehydratase</fullName>
    </submittedName>
</protein>
<dbReference type="PANTHER" id="PTHR43437:SF3">
    <property type="entry name" value="HYDROXYACYL-THIOESTER DEHYDRATASE TYPE 2, MITOCHONDRIAL"/>
    <property type="match status" value="1"/>
</dbReference>
<dbReference type="GO" id="GO:0004312">
    <property type="term" value="F:fatty acid synthase activity"/>
    <property type="evidence" value="ECO:0007669"/>
    <property type="project" value="InterPro"/>
</dbReference>
<sequence length="145" mass="16063">MNVNDVNFGGYSIEEISIGMKEAYCHTISDADIKAYAGISGDNNPVHMSKAYAANTRFKDRIAHGFYSAGFFSALFGTKLPGPGCVYVSQNLKFVRPVYINDEVIAVVEVTSLDKPRGRVFFSTRCFVNEKMVIDGEAELYIPKK</sequence>
<evidence type="ECO:0000313" key="4">
    <source>
        <dbReference type="Proteomes" id="UP000510822"/>
    </source>
</evidence>
<dbReference type="CDD" id="cd03449">
    <property type="entry name" value="R_hydratase"/>
    <property type="match status" value="1"/>
</dbReference>